<sequence length="130" mass="14368">MASLEPAAARKVRIPYLDFAEDFIKVIQNGEKKATTRCPGPKDTDVTSDLEAIMVQGWALAVCQAKAFALLAFDRVETRKFADIDDGLAQIEGMTQGAELQSALLRFYPDVSPEDEVVVLHFHLLKTISE</sequence>
<evidence type="ECO:0000313" key="3">
    <source>
        <dbReference type="Proteomes" id="UP000186817"/>
    </source>
</evidence>
<protein>
    <recommendedName>
        <fullName evidence="1">ASCH domain-containing protein</fullName>
    </recommendedName>
</protein>
<evidence type="ECO:0000313" key="2">
    <source>
        <dbReference type="EMBL" id="OLP97950.1"/>
    </source>
</evidence>
<proteinExistence type="predicted"/>
<gene>
    <name evidence="2" type="ORF">AK812_SmicGene19645</name>
</gene>
<reference evidence="2 3" key="1">
    <citation type="submission" date="2016-02" db="EMBL/GenBank/DDBJ databases">
        <title>Genome analysis of coral dinoflagellate symbionts highlights evolutionary adaptations to a symbiotic lifestyle.</title>
        <authorList>
            <person name="Aranda M."/>
            <person name="Li Y."/>
            <person name="Liew Y.J."/>
            <person name="Baumgarten S."/>
            <person name="Simakov O."/>
            <person name="Wilson M."/>
            <person name="Piel J."/>
            <person name="Ashoor H."/>
            <person name="Bougouffa S."/>
            <person name="Bajic V.B."/>
            <person name="Ryu T."/>
            <person name="Ravasi T."/>
            <person name="Bayer T."/>
            <person name="Micklem G."/>
            <person name="Kim H."/>
            <person name="Bhak J."/>
            <person name="Lajeunesse T.C."/>
            <person name="Voolstra C.R."/>
        </authorList>
    </citation>
    <scope>NUCLEOTIDE SEQUENCE [LARGE SCALE GENOMIC DNA]</scope>
    <source>
        <strain evidence="2 3">CCMP2467</strain>
    </source>
</reference>
<dbReference type="Proteomes" id="UP000186817">
    <property type="component" value="Unassembled WGS sequence"/>
</dbReference>
<keyword evidence="3" id="KW-1185">Reference proteome</keyword>
<dbReference type="SMART" id="SM01022">
    <property type="entry name" value="ASCH"/>
    <property type="match status" value="1"/>
</dbReference>
<feature type="domain" description="ASCH" evidence="1">
    <location>
        <begin position="17"/>
        <end position="126"/>
    </location>
</feature>
<accession>A0A1Q9DRZ0</accession>
<dbReference type="InterPro" id="IPR007374">
    <property type="entry name" value="ASCH_domain"/>
</dbReference>
<organism evidence="2 3">
    <name type="scientific">Symbiodinium microadriaticum</name>
    <name type="common">Dinoflagellate</name>
    <name type="synonym">Zooxanthella microadriatica</name>
    <dbReference type="NCBI Taxonomy" id="2951"/>
    <lineage>
        <taxon>Eukaryota</taxon>
        <taxon>Sar</taxon>
        <taxon>Alveolata</taxon>
        <taxon>Dinophyceae</taxon>
        <taxon>Suessiales</taxon>
        <taxon>Symbiodiniaceae</taxon>
        <taxon>Symbiodinium</taxon>
    </lineage>
</organism>
<dbReference type="OrthoDB" id="414020at2759"/>
<evidence type="ECO:0000259" key="1">
    <source>
        <dbReference type="SMART" id="SM01022"/>
    </source>
</evidence>
<dbReference type="AlphaFoldDB" id="A0A1Q9DRZ0"/>
<name>A0A1Q9DRZ0_SYMMI</name>
<dbReference type="Gene3D" id="2.30.130.30">
    <property type="entry name" value="Hypothetical protein"/>
    <property type="match status" value="1"/>
</dbReference>
<comment type="caution">
    <text evidence="2">The sequence shown here is derived from an EMBL/GenBank/DDBJ whole genome shotgun (WGS) entry which is preliminary data.</text>
</comment>
<dbReference type="InterPro" id="IPR015947">
    <property type="entry name" value="PUA-like_sf"/>
</dbReference>
<dbReference type="EMBL" id="LSRX01000414">
    <property type="protein sequence ID" value="OLP97950.1"/>
    <property type="molecule type" value="Genomic_DNA"/>
</dbReference>
<dbReference type="Pfam" id="PF04266">
    <property type="entry name" value="ASCH"/>
    <property type="match status" value="1"/>
</dbReference>
<dbReference type="SUPFAM" id="SSF88697">
    <property type="entry name" value="PUA domain-like"/>
    <property type="match status" value="1"/>
</dbReference>